<keyword evidence="5" id="KW-1185">Reference proteome</keyword>
<dbReference type="SUPFAM" id="SSF53850">
    <property type="entry name" value="Periplasmic binding protein-like II"/>
    <property type="match status" value="1"/>
</dbReference>
<dbReference type="InterPro" id="IPR001638">
    <property type="entry name" value="Solute-binding_3/MltF_N"/>
</dbReference>
<evidence type="ECO:0000259" key="3">
    <source>
        <dbReference type="SMART" id="SM00062"/>
    </source>
</evidence>
<dbReference type="PANTHER" id="PTHR35936">
    <property type="entry name" value="MEMBRANE-BOUND LYTIC MUREIN TRANSGLYCOSYLASE F"/>
    <property type="match status" value="1"/>
</dbReference>
<proteinExistence type="inferred from homology"/>
<dbReference type="PANTHER" id="PTHR35936:SF19">
    <property type="entry name" value="AMINO-ACID-BINDING PROTEIN YXEM-RELATED"/>
    <property type="match status" value="1"/>
</dbReference>
<keyword evidence="2" id="KW-0732">Signal</keyword>
<reference evidence="4 5" key="1">
    <citation type="submission" date="2020-04" db="EMBL/GenBank/DDBJ databases">
        <title>Thalassotalea sp. M1531, isolated from the surface of marine red alga.</title>
        <authorList>
            <person name="Pang L."/>
            <person name="Lu D.-C."/>
        </authorList>
    </citation>
    <scope>NUCLEOTIDE SEQUENCE [LARGE SCALE GENOMIC DNA]</scope>
    <source>
        <strain evidence="4 5">M1531</strain>
    </source>
</reference>
<dbReference type="EMBL" id="JABBXH010000002">
    <property type="protein sequence ID" value="NMP31211.1"/>
    <property type="molecule type" value="Genomic_DNA"/>
</dbReference>
<dbReference type="Gene3D" id="3.40.190.10">
    <property type="entry name" value="Periplasmic binding protein-like II"/>
    <property type="match status" value="2"/>
</dbReference>
<dbReference type="Pfam" id="PF00497">
    <property type="entry name" value="SBP_bac_3"/>
    <property type="match status" value="1"/>
</dbReference>
<feature type="domain" description="Solute-binding protein family 3/N-terminal" evidence="3">
    <location>
        <begin position="49"/>
        <end position="255"/>
    </location>
</feature>
<protein>
    <submittedName>
        <fullName evidence="4">Amino acid ABC transporter substrate-binding protein</fullName>
    </submittedName>
</protein>
<accession>A0A7Y0LB69</accession>
<evidence type="ECO:0000256" key="1">
    <source>
        <dbReference type="ARBA" id="ARBA00010333"/>
    </source>
</evidence>
<organism evidence="4 5">
    <name type="scientific">Thalassotalea algicola</name>
    <dbReference type="NCBI Taxonomy" id="2716224"/>
    <lineage>
        <taxon>Bacteria</taxon>
        <taxon>Pseudomonadati</taxon>
        <taxon>Pseudomonadota</taxon>
        <taxon>Gammaproteobacteria</taxon>
        <taxon>Alteromonadales</taxon>
        <taxon>Colwelliaceae</taxon>
        <taxon>Thalassotalea</taxon>
    </lineage>
</organism>
<gene>
    <name evidence="4" type="ORF">HII17_06530</name>
</gene>
<sequence>MKHLNNCSSSKLFCIALFLLLIVSLNARSEQLKVGVFDEHQLYLKTSKPYRIGWDILMHAAAKSDISITPVEDAWARSLSDLSSGKIDGVFGAMKSPERIQWAKFSKPLMLDSVHIFTYQDSLVNEINSIDKKHAAVGVSKGSVQHKMAEELGFENIYAILDRNALYKMLIAKRIDYLIFSDSFINLYCYKYTQSKAPNCLKPLTPSLTENFMYVMFDKSSAHLDVSINKINRAIEQMVTNDEVKAIYLANYPNEKAYNRWLKSWLLEN</sequence>
<comment type="caution">
    <text evidence="4">The sequence shown here is derived from an EMBL/GenBank/DDBJ whole genome shotgun (WGS) entry which is preliminary data.</text>
</comment>
<dbReference type="Proteomes" id="UP000568664">
    <property type="component" value="Unassembled WGS sequence"/>
</dbReference>
<dbReference type="SMART" id="SM00062">
    <property type="entry name" value="PBPb"/>
    <property type="match status" value="1"/>
</dbReference>
<evidence type="ECO:0000313" key="4">
    <source>
        <dbReference type="EMBL" id="NMP31211.1"/>
    </source>
</evidence>
<comment type="similarity">
    <text evidence="1">Belongs to the bacterial solute-binding protein 3 family.</text>
</comment>
<evidence type="ECO:0000256" key="2">
    <source>
        <dbReference type="ARBA" id="ARBA00022729"/>
    </source>
</evidence>
<dbReference type="RefSeq" id="WP_169074541.1">
    <property type="nucleotide sequence ID" value="NZ_JABBXH010000002.1"/>
</dbReference>
<evidence type="ECO:0000313" key="5">
    <source>
        <dbReference type="Proteomes" id="UP000568664"/>
    </source>
</evidence>
<name>A0A7Y0LB69_9GAMM</name>
<dbReference type="AlphaFoldDB" id="A0A7Y0LB69"/>